<dbReference type="SUPFAM" id="SSF56112">
    <property type="entry name" value="Protein kinase-like (PK-like)"/>
    <property type="match status" value="1"/>
</dbReference>
<dbReference type="PANTHER" id="PTHR45974:SF266">
    <property type="entry name" value="LEUCINE-RICH REPEAT RECEPTOR PROTEIN KINASE HPCA1"/>
    <property type="match status" value="1"/>
</dbReference>
<keyword evidence="8" id="KW-0677">Repeat</keyword>
<dbReference type="FunFam" id="3.30.200.20:FF:000039">
    <property type="entry name" value="receptor-like protein kinase FERONIA"/>
    <property type="match status" value="1"/>
</dbReference>
<protein>
    <recommendedName>
        <fullName evidence="2">non-specific serine/threonine protein kinase</fullName>
        <ecNumber evidence="2">2.7.11.1</ecNumber>
    </recommendedName>
</protein>
<feature type="chain" id="PRO_5040336121" description="non-specific serine/threonine protein kinase" evidence="19">
    <location>
        <begin position="22"/>
        <end position="948"/>
    </location>
</feature>
<evidence type="ECO:0000256" key="3">
    <source>
        <dbReference type="ARBA" id="ARBA00022527"/>
    </source>
</evidence>
<keyword evidence="7 19" id="KW-0732">Signal</keyword>
<evidence type="ECO:0000256" key="12">
    <source>
        <dbReference type="ARBA" id="ARBA00022989"/>
    </source>
</evidence>
<gene>
    <name evidence="21" type="ORF">NE237_016875</name>
</gene>
<evidence type="ECO:0000259" key="20">
    <source>
        <dbReference type="PROSITE" id="PS50011"/>
    </source>
</evidence>
<evidence type="ECO:0000256" key="6">
    <source>
        <dbReference type="ARBA" id="ARBA00022692"/>
    </source>
</evidence>
<keyword evidence="12 18" id="KW-1133">Transmembrane helix</keyword>
<dbReference type="InterPro" id="IPR011009">
    <property type="entry name" value="Kinase-like_dom_sf"/>
</dbReference>
<accession>A0A9Q0K6J6</accession>
<evidence type="ECO:0000313" key="21">
    <source>
        <dbReference type="EMBL" id="KAJ4965026.1"/>
    </source>
</evidence>
<evidence type="ECO:0000256" key="1">
    <source>
        <dbReference type="ARBA" id="ARBA00004167"/>
    </source>
</evidence>
<dbReference type="CDD" id="cd14066">
    <property type="entry name" value="STKc_IRAK"/>
    <property type="match status" value="1"/>
</dbReference>
<comment type="catalytic activity">
    <reaction evidence="15">
        <text>L-threonyl-[protein] + ATP = O-phospho-L-threonyl-[protein] + ADP + H(+)</text>
        <dbReference type="Rhea" id="RHEA:46608"/>
        <dbReference type="Rhea" id="RHEA-COMP:11060"/>
        <dbReference type="Rhea" id="RHEA-COMP:11605"/>
        <dbReference type="ChEBI" id="CHEBI:15378"/>
        <dbReference type="ChEBI" id="CHEBI:30013"/>
        <dbReference type="ChEBI" id="CHEBI:30616"/>
        <dbReference type="ChEBI" id="CHEBI:61977"/>
        <dbReference type="ChEBI" id="CHEBI:456216"/>
        <dbReference type="EC" id="2.7.11.1"/>
    </reaction>
</comment>
<keyword evidence="13 18" id="KW-0472">Membrane</keyword>
<evidence type="ECO:0000256" key="9">
    <source>
        <dbReference type="ARBA" id="ARBA00022741"/>
    </source>
</evidence>
<comment type="subcellular location">
    <subcellularLocation>
        <location evidence="1">Membrane</location>
        <topology evidence="1">Single-pass membrane protein</topology>
    </subcellularLocation>
</comment>
<name>A0A9Q0K6J6_9MAGN</name>
<evidence type="ECO:0000256" key="11">
    <source>
        <dbReference type="ARBA" id="ARBA00022840"/>
    </source>
</evidence>
<evidence type="ECO:0000256" key="16">
    <source>
        <dbReference type="ARBA" id="ARBA00048679"/>
    </source>
</evidence>
<evidence type="ECO:0000256" key="5">
    <source>
        <dbReference type="ARBA" id="ARBA00022679"/>
    </source>
</evidence>
<dbReference type="SMART" id="SM00220">
    <property type="entry name" value="S_TKc"/>
    <property type="match status" value="1"/>
</dbReference>
<dbReference type="InterPro" id="IPR000719">
    <property type="entry name" value="Prot_kinase_dom"/>
</dbReference>
<comment type="caution">
    <text evidence="21">The sequence shown here is derived from an EMBL/GenBank/DDBJ whole genome shotgun (WGS) entry which is preliminary data.</text>
</comment>
<keyword evidence="3" id="KW-0723">Serine/threonine-protein kinase</keyword>
<dbReference type="SUPFAM" id="SSF52058">
    <property type="entry name" value="L domain-like"/>
    <property type="match status" value="1"/>
</dbReference>
<evidence type="ECO:0000256" key="10">
    <source>
        <dbReference type="ARBA" id="ARBA00022777"/>
    </source>
</evidence>
<keyword evidence="4" id="KW-0433">Leucine-rich repeat</keyword>
<evidence type="ECO:0000256" key="14">
    <source>
        <dbReference type="ARBA" id="ARBA00023180"/>
    </source>
</evidence>
<dbReference type="Gene3D" id="1.10.510.10">
    <property type="entry name" value="Transferase(Phosphotransferase) domain 1"/>
    <property type="match status" value="1"/>
</dbReference>
<reference evidence="21" key="1">
    <citation type="journal article" date="2023" name="Plant J.">
        <title>The genome of the king protea, Protea cynaroides.</title>
        <authorList>
            <person name="Chang J."/>
            <person name="Duong T.A."/>
            <person name="Schoeman C."/>
            <person name="Ma X."/>
            <person name="Roodt D."/>
            <person name="Barker N."/>
            <person name="Li Z."/>
            <person name="Van de Peer Y."/>
            <person name="Mizrachi E."/>
        </authorList>
    </citation>
    <scope>NUCLEOTIDE SEQUENCE</scope>
    <source>
        <tissue evidence="21">Young leaves</tissue>
    </source>
</reference>
<comment type="catalytic activity">
    <reaction evidence="16">
        <text>L-seryl-[protein] + ATP = O-phospho-L-seryl-[protein] + ADP + H(+)</text>
        <dbReference type="Rhea" id="RHEA:17989"/>
        <dbReference type="Rhea" id="RHEA-COMP:9863"/>
        <dbReference type="Rhea" id="RHEA-COMP:11604"/>
        <dbReference type="ChEBI" id="CHEBI:15378"/>
        <dbReference type="ChEBI" id="CHEBI:29999"/>
        <dbReference type="ChEBI" id="CHEBI:30616"/>
        <dbReference type="ChEBI" id="CHEBI:83421"/>
        <dbReference type="ChEBI" id="CHEBI:456216"/>
        <dbReference type="EC" id="2.7.11.1"/>
    </reaction>
</comment>
<dbReference type="EMBL" id="JAMYWD010000007">
    <property type="protein sequence ID" value="KAJ4965026.1"/>
    <property type="molecule type" value="Genomic_DNA"/>
</dbReference>
<evidence type="ECO:0000256" key="13">
    <source>
        <dbReference type="ARBA" id="ARBA00023136"/>
    </source>
</evidence>
<dbReference type="PANTHER" id="PTHR45974">
    <property type="entry name" value="RECEPTOR-LIKE PROTEIN 55"/>
    <property type="match status" value="1"/>
</dbReference>
<dbReference type="GO" id="GO:0004674">
    <property type="term" value="F:protein serine/threonine kinase activity"/>
    <property type="evidence" value="ECO:0007669"/>
    <property type="project" value="UniProtKB-KW"/>
</dbReference>
<dbReference type="Gene3D" id="3.30.200.20">
    <property type="entry name" value="Phosphorylase Kinase, domain 1"/>
    <property type="match status" value="1"/>
</dbReference>
<evidence type="ECO:0000256" key="7">
    <source>
        <dbReference type="ARBA" id="ARBA00022729"/>
    </source>
</evidence>
<dbReference type="FunFam" id="1.10.510.10:FF:000453">
    <property type="entry name" value="LRR receptor-like serine/threonine-protein kinase HSL2"/>
    <property type="match status" value="1"/>
</dbReference>
<proteinExistence type="predicted"/>
<dbReference type="OrthoDB" id="2015206at2759"/>
<dbReference type="InterPro" id="IPR001611">
    <property type="entry name" value="Leu-rich_rpt"/>
</dbReference>
<evidence type="ECO:0000256" key="18">
    <source>
        <dbReference type="SAM" id="Phobius"/>
    </source>
</evidence>
<dbReference type="Pfam" id="PF07714">
    <property type="entry name" value="PK_Tyr_Ser-Thr"/>
    <property type="match status" value="1"/>
</dbReference>
<evidence type="ECO:0000313" key="22">
    <source>
        <dbReference type="Proteomes" id="UP001141806"/>
    </source>
</evidence>
<dbReference type="EC" id="2.7.11.1" evidence="2"/>
<dbReference type="InterPro" id="IPR001245">
    <property type="entry name" value="Ser-Thr/Tyr_kinase_cat_dom"/>
</dbReference>
<dbReference type="FunFam" id="3.80.10.10:FF:000363">
    <property type="entry name" value="Leucine-rich repeat family protein"/>
    <property type="match status" value="1"/>
</dbReference>
<dbReference type="GO" id="GO:0005524">
    <property type="term" value="F:ATP binding"/>
    <property type="evidence" value="ECO:0007669"/>
    <property type="project" value="UniProtKB-UniRule"/>
</dbReference>
<dbReference type="AlphaFoldDB" id="A0A9Q0K6J6"/>
<keyword evidence="22" id="KW-1185">Reference proteome</keyword>
<dbReference type="InterPro" id="IPR008271">
    <property type="entry name" value="Ser/Thr_kinase_AS"/>
</dbReference>
<dbReference type="Pfam" id="PF00560">
    <property type="entry name" value="LRR_1"/>
    <property type="match status" value="3"/>
</dbReference>
<dbReference type="Proteomes" id="UP001141806">
    <property type="component" value="Unassembled WGS sequence"/>
</dbReference>
<keyword evidence="11 17" id="KW-0067">ATP-binding</keyword>
<dbReference type="PROSITE" id="PS50011">
    <property type="entry name" value="PROTEIN_KINASE_DOM"/>
    <property type="match status" value="1"/>
</dbReference>
<feature type="transmembrane region" description="Helical" evidence="18">
    <location>
        <begin position="551"/>
        <end position="576"/>
    </location>
</feature>
<dbReference type="PROSITE" id="PS00108">
    <property type="entry name" value="PROTEIN_KINASE_ST"/>
    <property type="match status" value="1"/>
</dbReference>
<evidence type="ECO:0000256" key="19">
    <source>
        <dbReference type="SAM" id="SignalP"/>
    </source>
</evidence>
<evidence type="ECO:0000256" key="15">
    <source>
        <dbReference type="ARBA" id="ARBA00047899"/>
    </source>
</evidence>
<dbReference type="InterPro" id="IPR032675">
    <property type="entry name" value="LRR_dom_sf"/>
</dbReference>
<evidence type="ECO:0000256" key="8">
    <source>
        <dbReference type="ARBA" id="ARBA00022737"/>
    </source>
</evidence>
<evidence type="ECO:0000256" key="2">
    <source>
        <dbReference type="ARBA" id="ARBA00012513"/>
    </source>
</evidence>
<dbReference type="InterPro" id="IPR017441">
    <property type="entry name" value="Protein_kinase_ATP_BS"/>
</dbReference>
<sequence>MDHSIHACLLLVILQITSIAAVTNTVDVSALNALKHAWQNTPTNWVGSDPCGDGWVGINCSDSRVISITLSSIGLNGQLSGDIQYFSELQTLDLSYNKDLTGSIPPAIGNLTKLANLTLIGCSFSGQIPDTIGSLQELTFLALNSNSFSGKIPSSIGNLSKLYWLDLADNKLTGPIPVSNGSTPGLDMLVKTVHFHFGMNQLSGTIPPQLFSSNMVLIHSLFDSNQLTGSIPSTLGLVKTLKAIRFDRNLLSGTVPSNLNNLTNLSVLHLSNNHLTGPMPNLTGMNVLSYVDLSNNSFDATDVPSWISTSGSLTTLVMEDTQIQGAIPPALFSNPQLQTLRLKNSRLNGTLNITDFSVQLQLIDLQNNSIQNFVESGVYHNELILLGNPVCEGTGATASYCKSGQSMSSYSTSSVNCVPVPCPSGQSTSPNCKCSYPLMGTLFFISPSFSDLGNSSYYEALEGSLMKSFGTLQLPVDSVSLSKLNWDSNDYLEIWLEVFPSADDRFNQSVIIGISSVLSYQFIEPPPHFGPHHYLPYCSDSSVNSMSSVSLGIIIGAAIGGFLVLLVLTSAGFYAYRQRRRADRVINQNNPFASWDRSQSRGRIPQLKGVRWFSFEELKKCTGGFSEDSEIGAGGFGKVYRGTVASGQQVAIKRAQQGSMQGSGHEFKTEIEMLSRVHHKNLVCLVGFCFEQGEQILVYEYIPNGTLMGNLSGKSGILLDWMRRLQVAVGSARGLAYLHELADPPVIHRDVKSTNILLDERLNAKVSDFGLSKLMNDNGKSYVTTQVKGTLGYMDPEYFMTHQLTEKSDVYSFGIVMLELITARKPIERGTYIVRVVRVAMDKTRDLYGLHELIDPVILSGKTLEGFEKFVDLAMNCVQELAANRPTMSEVVKEIESIMELAGLNPNAESTSTSGTYEGPSKGTLYRPYSNEFCDYSGDYLPSIVQPH</sequence>
<keyword evidence="6 18" id="KW-0812">Transmembrane</keyword>
<evidence type="ECO:0000256" key="17">
    <source>
        <dbReference type="PROSITE-ProRule" id="PRU10141"/>
    </source>
</evidence>
<keyword evidence="5" id="KW-0808">Transferase</keyword>
<keyword evidence="14" id="KW-0325">Glycoprotein</keyword>
<keyword evidence="10" id="KW-0418">Kinase</keyword>
<dbReference type="GO" id="GO:0016020">
    <property type="term" value="C:membrane"/>
    <property type="evidence" value="ECO:0007669"/>
    <property type="project" value="UniProtKB-SubCell"/>
</dbReference>
<dbReference type="FunFam" id="3.80.10.10:FF:000542">
    <property type="entry name" value="Leucine-rich repeat protein kinase family protein"/>
    <property type="match status" value="1"/>
</dbReference>
<feature type="signal peptide" evidence="19">
    <location>
        <begin position="1"/>
        <end position="21"/>
    </location>
</feature>
<dbReference type="Gene3D" id="3.80.10.10">
    <property type="entry name" value="Ribonuclease Inhibitor"/>
    <property type="match status" value="3"/>
</dbReference>
<feature type="domain" description="Protein kinase" evidence="20">
    <location>
        <begin position="625"/>
        <end position="899"/>
    </location>
</feature>
<dbReference type="PROSITE" id="PS00107">
    <property type="entry name" value="PROTEIN_KINASE_ATP"/>
    <property type="match status" value="1"/>
</dbReference>
<keyword evidence="9 17" id="KW-0547">Nucleotide-binding</keyword>
<evidence type="ECO:0000256" key="4">
    <source>
        <dbReference type="ARBA" id="ARBA00022614"/>
    </source>
</evidence>
<organism evidence="21 22">
    <name type="scientific">Protea cynaroides</name>
    <dbReference type="NCBI Taxonomy" id="273540"/>
    <lineage>
        <taxon>Eukaryota</taxon>
        <taxon>Viridiplantae</taxon>
        <taxon>Streptophyta</taxon>
        <taxon>Embryophyta</taxon>
        <taxon>Tracheophyta</taxon>
        <taxon>Spermatophyta</taxon>
        <taxon>Magnoliopsida</taxon>
        <taxon>Proteales</taxon>
        <taxon>Proteaceae</taxon>
        <taxon>Protea</taxon>
    </lineage>
</organism>
<feature type="binding site" evidence="17">
    <location>
        <position position="653"/>
    </location>
    <ligand>
        <name>ATP</name>
        <dbReference type="ChEBI" id="CHEBI:30616"/>
    </ligand>
</feature>